<dbReference type="AlphaFoldDB" id="A3K9F0"/>
<evidence type="ECO:0000256" key="1">
    <source>
        <dbReference type="SAM" id="MobiDB-lite"/>
    </source>
</evidence>
<evidence type="ECO:0000313" key="2">
    <source>
        <dbReference type="EMBL" id="EBA06094.1"/>
    </source>
</evidence>
<feature type="compositionally biased region" description="Low complexity" evidence="1">
    <location>
        <begin position="82"/>
        <end position="92"/>
    </location>
</feature>
<feature type="region of interest" description="Disordered" evidence="1">
    <location>
        <begin position="1"/>
        <end position="22"/>
    </location>
</feature>
<name>A3K9F0_SAGS3</name>
<comment type="caution">
    <text evidence="2">The sequence shown here is derived from an EMBL/GenBank/DDBJ whole genome shotgun (WGS) entry which is preliminary data.</text>
</comment>
<dbReference type="EMBL" id="AAYA01000018">
    <property type="protein sequence ID" value="EBA06094.1"/>
    <property type="molecule type" value="Genomic_DNA"/>
</dbReference>
<keyword evidence="3" id="KW-1185">Reference proteome</keyword>
<accession>A3K9F0</accession>
<feature type="region of interest" description="Disordered" evidence="1">
    <location>
        <begin position="67"/>
        <end position="108"/>
    </location>
</feature>
<gene>
    <name evidence="2" type="ORF">SSE37_05547</name>
</gene>
<proteinExistence type="predicted"/>
<reference evidence="2 3" key="1">
    <citation type="submission" date="2006-06" db="EMBL/GenBank/DDBJ databases">
        <authorList>
            <person name="Moran M.A."/>
            <person name="Ferriera S."/>
            <person name="Johnson J."/>
            <person name="Kravitz S."/>
            <person name="Beeson K."/>
            <person name="Sutton G."/>
            <person name="Rogers Y.-H."/>
            <person name="Friedman R."/>
            <person name="Frazier M."/>
            <person name="Venter J.C."/>
        </authorList>
    </citation>
    <scope>NUCLEOTIDE SEQUENCE [LARGE SCALE GENOMIC DNA]</scope>
    <source>
        <strain evidence="2 3">E-37</strain>
    </source>
</reference>
<dbReference type="Proteomes" id="UP000005713">
    <property type="component" value="Unassembled WGS sequence"/>
</dbReference>
<sequence length="108" mass="11711">MHLVFRASPGRRTGDAETQTVRSSAMRPLLSLIVMSLIAACGAPVHQNDKPTQTTQTRFDVMEKARELSLGGQHHREPPIYGTPGDTPHTTPGPAPCNERGLGDQRCP</sequence>
<organism evidence="2 3">
    <name type="scientific">Sagittula stellata (strain ATCC 700073 / DSM 11524 / E-37)</name>
    <dbReference type="NCBI Taxonomy" id="388399"/>
    <lineage>
        <taxon>Bacteria</taxon>
        <taxon>Pseudomonadati</taxon>
        <taxon>Pseudomonadota</taxon>
        <taxon>Alphaproteobacteria</taxon>
        <taxon>Rhodobacterales</taxon>
        <taxon>Roseobacteraceae</taxon>
        <taxon>Sagittula</taxon>
    </lineage>
</organism>
<evidence type="ECO:0000313" key="3">
    <source>
        <dbReference type="Proteomes" id="UP000005713"/>
    </source>
</evidence>
<protein>
    <submittedName>
        <fullName evidence="2">Uncharacterized protein</fullName>
    </submittedName>
</protein>